<evidence type="ECO:0000313" key="2">
    <source>
        <dbReference type="Proteomes" id="UP000009872"/>
    </source>
</evidence>
<dbReference type="Proteomes" id="UP000009872">
    <property type="component" value="Unassembled WGS sequence"/>
</dbReference>
<keyword evidence="2" id="KW-1185">Reference proteome</keyword>
<dbReference type="EMBL" id="ADLF01000015">
    <property type="protein sequence ID" value="EKU89301.1"/>
    <property type="molecule type" value="Genomic_DNA"/>
</dbReference>
<proteinExistence type="predicted"/>
<sequence length="84" mass="9445">MLLVNFNSDKDNSLCVIRNIDRVSFFSPLLPASCLKYNKSFRLIYCNSIVTIDLVGSFIFNSPLLIFTSLNGANFTLLGFSKEL</sequence>
<gene>
    <name evidence="1" type="ORF">HMPREF9447_03626</name>
</gene>
<dbReference type="HOGENOM" id="CLU_2520731_0_0_10"/>
<dbReference type="AlphaFoldDB" id="K9E101"/>
<name>K9E101_9BACE</name>
<comment type="caution">
    <text evidence="1">The sequence shown here is derived from an EMBL/GenBank/DDBJ whole genome shotgun (WGS) entry which is preliminary data.</text>
</comment>
<evidence type="ECO:0000313" key="1">
    <source>
        <dbReference type="EMBL" id="EKU89301.1"/>
    </source>
</evidence>
<reference evidence="1 2" key="1">
    <citation type="submission" date="2012-09" db="EMBL/GenBank/DDBJ databases">
        <title>The Genome Sequence of Bacteroides oleiciplenus YIT 12058.</title>
        <authorList>
            <consortium name="The Broad Institute Genome Sequencing Platform"/>
            <person name="Earl A."/>
            <person name="Ward D."/>
            <person name="Feldgarden M."/>
            <person name="Gevers D."/>
            <person name="Morotomi M."/>
            <person name="Walker B."/>
            <person name="Young S.K."/>
            <person name="Zeng Q."/>
            <person name="Gargeya S."/>
            <person name="Fitzgerald M."/>
            <person name="Haas B."/>
            <person name="Abouelleil A."/>
            <person name="Alvarado L."/>
            <person name="Arachchi H.M."/>
            <person name="Berlin A.M."/>
            <person name="Chapman S.B."/>
            <person name="Goldberg J."/>
            <person name="Griggs A."/>
            <person name="Gujja S."/>
            <person name="Hansen M."/>
            <person name="Howarth C."/>
            <person name="Imamovic A."/>
            <person name="Larimer J."/>
            <person name="McCowen C."/>
            <person name="Montmayeur A."/>
            <person name="Murphy C."/>
            <person name="Neiman D."/>
            <person name="Pearson M."/>
            <person name="Priest M."/>
            <person name="Roberts A."/>
            <person name="Saif S."/>
            <person name="Shea T."/>
            <person name="Sisk P."/>
            <person name="Sykes S."/>
            <person name="Wortman J."/>
            <person name="Nusbaum C."/>
            <person name="Birren B."/>
        </authorList>
    </citation>
    <scope>NUCLEOTIDE SEQUENCE [LARGE SCALE GENOMIC DNA]</scope>
    <source>
        <strain evidence="1 2">YIT 12058</strain>
    </source>
</reference>
<organism evidence="1 2">
    <name type="scientific">Bacteroides oleiciplenus YIT 12058</name>
    <dbReference type="NCBI Taxonomy" id="742727"/>
    <lineage>
        <taxon>Bacteria</taxon>
        <taxon>Pseudomonadati</taxon>
        <taxon>Bacteroidota</taxon>
        <taxon>Bacteroidia</taxon>
        <taxon>Bacteroidales</taxon>
        <taxon>Bacteroidaceae</taxon>
        <taxon>Bacteroides</taxon>
    </lineage>
</organism>
<accession>K9E101</accession>
<dbReference type="STRING" id="742727.HMPREF9447_03626"/>
<protein>
    <submittedName>
        <fullName evidence="1">Uncharacterized protein</fullName>
    </submittedName>
</protein>